<evidence type="ECO:0000259" key="3">
    <source>
        <dbReference type="PROSITE" id="PS51263"/>
    </source>
</evidence>
<dbReference type="CDD" id="cd11286">
    <property type="entry name" value="ADF_cofilin_like"/>
    <property type="match status" value="1"/>
</dbReference>
<dbReference type="AlphaFoldDB" id="A0A7I8VYP6"/>
<dbReference type="InterPro" id="IPR017904">
    <property type="entry name" value="ADF/Cofilin"/>
</dbReference>
<keyword evidence="2" id="KW-0009">Actin-binding</keyword>
<dbReference type="GO" id="GO:0030042">
    <property type="term" value="P:actin filament depolymerization"/>
    <property type="evidence" value="ECO:0007669"/>
    <property type="project" value="InterPro"/>
</dbReference>
<comment type="similarity">
    <text evidence="1">Belongs to the actin-binding proteins ADF family.</text>
</comment>
<dbReference type="InterPro" id="IPR002108">
    <property type="entry name" value="ADF-H"/>
</dbReference>
<proteinExistence type="inferred from homology"/>
<comment type="caution">
    <text evidence="4">The sequence shown here is derived from an EMBL/GenBank/DDBJ whole genome shotgun (WGS) entry which is preliminary data.</text>
</comment>
<dbReference type="PROSITE" id="PS51263">
    <property type="entry name" value="ADF_H"/>
    <property type="match status" value="1"/>
</dbReference>
<dbReference type="SUPFAM" id="SSF55753">
    <property type="entry name" value="Actin depolymerizing proteins"/>
    <property type="match status" value="1"/>
</dbReference>
<dbReference type="Gene3D" id="3.40.20.10">
    <property type="entry name" value="Severin"/>
    <property type="match status" value="2"/>
</dbReference>
<sequence>MIGRWDKRKPIRDKLTNFGAGFFLLLRISGVRVDADCIERFTEIKLKHCYRYVIYGLSSDLKRIEVKSVAPPTATYDHPRSKLAFFLWSPDQGVNVKQKMLYTSSKDYLRRGFQGITTEIQANDEEDLGWSNVLENLMRKDA</sequence>
<dbReference type="Pfam" id="PF00241">
    <property type="entry name" value="Cofilin_ADF"/>
    <property type="match status" value="1"/>
</dbReference>
<dbReference type="GO" id="GO:0003779">
    <property type="term" value="F:actin binding"/>
    <property type="evidence" value="ECO:0007669"/>
    <property type="project" value="UniProtKB-KW"/>
</dbReference>
<evidence type="ECO:0000313" key="5">
    <source>
        <dbReference type="Proteomes" id="UP000549394"/>
    </source>
</evidence>
<dbReference type="Proteomes" id="UP000549394">
    <property type="component" value="Unassembled WGS sequence"/>
</dbReference>
<evidence type="ECO:0000313" key="4">
    <source>
        <dbReference type="EMBL" id="CAD5120637.1"/>
    </source>
</evidence>
<reference evidence="4 5" key="1">
    <citation type="submission" date="2020-08" db="EMBL/GenBank/DDBJ databases">
        <authorList>
            <person name="Hejnol A."/>
        </authorList>
    </citation>
    <scope>NUCLEOTIDE SEQUENCE [LARGE SCALE GENOMIC DNA]</scope>
</reference>
<dbReference type="EMBL" id="CAJFCJ010000012">
    <property type="protein sequence ID" value="CAD5120637.1"/>
    <property type="molecule type" value="Genomic_DNA"/>
</dbReference>
<dbReference type="PANTHER" id="PTHR11913">
    <property type="entry name" value="COFILIN-RELATED"/>
    <property type="match status" value="1"/>
</dbReference>
<organism evidence="4 5">
    <name type="scientific">Dimorphilus gyrociliatus</name>
    <dbReference type="NCBI Taxonomy" id="2664684"/>
    <lineage>
        <taxon>Eukaryota</taxon>
        <taxon>Metazoa</taxon>
        <taxon>Spiralia</taxon>
        <taxon>Lophotrochozoa</taxon>
        <taxon>Annelida</taxon>
        <taxon>Polychaeta</taxon>
        <taxon>Polychaeta incertae sedis</taxon>
        <taxon>Dinophilidae</taxon>
        <taxon>Dimorphilus</taxon>
    </lineage>
</organism>
<protein>
    <submittedName>
        <fullName evidence="4">DgyrCDS9202</fullName>
    </submittedName>
</protein>
<evidence type="ECO:0000256" key="2">
    <source>
        <dbReference type="ARBA" id="ARBA00023203"/>
    </source>
</evidence>
<dbReference type="InterPro" id="IPR029006">
    <property type="entry name" value="ADF-H/Gelsolin-like_dom_sf"/>
</dbReference>
<feature type="domain" description="ADF-H" evidence="3">
    <location>
        <begin position="1"/>
        <end position="138"/>
    </location>
</feature>
<keyword evidence="5" id="KW-1185">Reference proteome</keyword>
<gene>
    <name evidence="4" type="ORF">DGYR_LOCUS8709</name>
</gene>
<name>A0A7I8VYP6_9ANNE</name>
<dbReference type="SMART" id="SM00102">
    <property type="entry name" value="ADF"/>
    <property type="match status" value="1"/>
</dbReference>
<accession>A0A7I8VYP6</accession>
<dbReference type="GO" id="GO:0015629">
    <property type="term" value="C:actin cytoskeleton"/>
    <property type="evidence" value="ECO:0007669"/>
    <property type="project" value="InterPro"/>
</dbReference>
<dbReference type="OrthoDB" id="10249245at2759"/>
<evidence type="ECO:0000256" key="1">
    <source>
        <dbReference type="ARBA" id="ARBA00006844"/>
    </source>
</evidence>